<dbReference type="SMART" id="SM00882">
    <property type="entry name" value="CoA_trans"/>
    <property type="match status" value="1"/>
</dbReference>
<dbReference type="InParanoid" id="Q9HJZ3"/>
<name>Q9HJZ3_THEAC</name>
<comment type="similarity">
    <text evidence="1">Belongs to the 3-oxoacid CoA-transferase family.</text>
</comment>
<dbReference type="Gene3D" id="3.40.1080.10">
    <property type="entry name" value="Glutaconate Coenzyme A-transferase"/>
    <property type="match status" value="2"/>
</dbReference>
<dbReference type="eggNOG" id="arCOG01986">
    <property type="taxonomic scope" value="Archaea"/>
</dbReference>
<dbReference type="Pfam" id="PF01144">
    <property type="entry name" value="CoA_trans"/>
    <property type="match status" value="1"/>
</dbReference>
<dbReference type="KEGG" id="tac:Ta0818"/>
<gene>
    <name evidence="3" type="ordered locus">Ta0818</name>
</gene>
<dbReference type="AlphaFoldDB" id="Q9HJZ3"/>
<evidence type="ECO:0000256" key="1">
    <source>
        <dbReference type="ARBA" id="ARBA00007154"/>
    </source>
</evidence>
<dbReference type="GO" id="GO:0008410">
    <property type="term" value="F:CoA-transferase activity"/>
    <property type="evidence" value="ECO:0007669"/>
    <property type="project" value="InterPro"/>
</dbReference>
<dbReference type="InterPro" id="IPR037171">
    <property type="entry name" value="NagB/RpiA_transferase-like"/>
</dbReference>
<protein>
    <submittedName>
        <fullName evidence="3">Uncharacterized protein</fullName>
    </submittedName>
</protein>
<reference evidence="3 4" key="1">
    <citation type="journal article" date="2000" name="Nature">
        <title>The genome sequence of the thermoacidophilic scavenger Thermoplasma acidophilum.</title>
        <authorList>
            <person name="Ruepp A."/>
            <person name="Graml W."/>
            <person name="Santos-Martinez M.L."/>
            <person name="Koretke K.K."/>
            <person name="Volker C."/>
            <person name="Mewes H.W."/>
            <person name="Frishman D."/>
            <person name="Stocker S."/>
            <person name="Lupas A.N."/>
            <person name="Baumeister W."/>
        </authorList>
    </citation>
    <scope>NUCLEOTIDE SEQUENCE [LARGE SCALE GENOMIC DNA]</scope>
    <source>
        <strain evidence="4">ATCC 25905 / DSM 1728 / JCM 9062 / NBRC 15155 / AMRC-C165</strain>
    </source>
</reference>
<dbReference type="EnsemblBacteria" id="CAC11947">
    <property type="protein sequence ID" value="CAC11947"/>
    <property type="gene ID" value="CAC11947"/>
</dbReference>
<dbReference type="GO" id="GO:0046952">
    <property type="term" value="P:ketone body catabolic process"/>
    <property type="evidence" value="ECO:0007669"/>
    <property type="project" value="InterPro"/>
</dbReference>
<dbReference type="PIRSF" id="PIRSF000858">
    <property type="entry name" value="SCOT-t"/>
    <property type="match status" value="1"/>
</dbReference>
<sequence length="563" mass="62139">MYDMMERKFANPEEVFADIKDGSVIASSGFNRAMAPEYLLEKLYDHYRETGHPKHLFFEFETTTGMPGIGTDKVAKQIYESGDTEFIDGMLIPFTGFSPWSAKLIQENIVEGYMWAIGVAANWFREVAAGRPGLLTKVGLGIFMDPRDPDFQGGLMNERARSRRRANVSLVHIDGEEYLLYRAPQPDVAFIRGTTSDEQGNISVEEEGAVTSVLSIAQAAKVRHRGTVIAQVKRITKCCSRPAKSIEVPGPLVDYVIKAPREVQWQTGSYEYHPAISGEDYIPDLNEILMESAKNMSPIEYVIARRAAIELTDLMTKYGRTLVINLGIGIPVYTSIVLNQEGLQNYVIGTVEPGAWGGVSLAGNDFGVAISPSALIRMPDQFANYEGSIIDAAVLGFMQVDPAGNVNASYLPGSVFTGPGGFPVIARGAPNLIFAGRFTAGKTDEYIRDGRIFVNRTDSEKIKFVRKIALKVFSASEAMKQGQNVTYITERGVFRLTSDGLLLTEVAPGIDIDRDILGMMEYEVRISDDLREMDPAIFDISSRMNLRSRVISEVTENVPINGE</sequence>
<evidence type="ECO:0000313" key="3">
    <source>
        <dbReference type="EMBL" id="CAC11947.1"/>
    </source>
</evidence>
<evidence type="ECO:0000256" key="2">
    <source>
        <dbReference type="ARBA" id="ARBA00022679"/>
    </source>
</evidence>
<dbReference type="EMBL" id="AL445065">
    <property type="protein sequence ID" value="CAC11947.1"/>
    <property type="molecule type" value="Genomic_DNA"/>
</dbReference>
<dbReference type="STRING" id="273075.gene:9572032"/>
<keyword evidence="4" id="KW-1185">Reference proteome</keyword>
<dbReference type="InterPro" id="IPR004165">
    <property type="entry name" value="CoA_trans_fam_I"/>
</dbReference>
<dbReference type="PANTHER" id="PTHR43293">
    <property type="entry name" value="ACETATE COA-TRANSFERASE YDIF"/>
    <property type="match status" value="1"/>
</dbReference>
<accession>Q9HJZ3</accession>
<organism evidence="3 4">
    <name type="scientific">Thermoplasma acidophilum (strain ATCC 25905 / DSM 1728 / JCM 9062 / NBRC 15155 / AMRC-C165)</name>
    <dbReference type="NCBI Taxonomy" id="273075"/>
    <lineage>
        <taxon>Archaea</taxon>
        <taxon>Methanobacteriati</taxon>
        <taxon>Thermoplasmatota</taxon>
        <taxon>Thermoplasmata</taxon>
        <taxon>Thermoplasmatales</taxon>
        <taxon>Thermoplasmataceae</taxon>
        <taxon>Thermoplasma</taxon>
    </lineage>
</organism>
<dbReference type="InterPro" id="IPR014388">
    <property type="entry name" value="3-oxoacid_CoA-transferase"/>
</dbReference>
<dbReference type="HOGENOM" id="CLU_026774_4_0_2"/>
<evidence type="ECO:0000313" key="4">
    <source>
        <dbReference type="Proteomes" id="UP000001024"/>
    </source>
</evidence>
<proteinExistence type="inferred from homology"/>
<dbReference type="PaxDb" id="273075-Ta0818"/>
<dbReference type="SUPFAM" id="SSF100950">
    <property type="entry name" value="NagB/RpiA/CoA transferase-like"/>
    <property type="match status" value="2"/>
</dbReference>
<dbReference type="PANTHER" id="PTHR43293:SF1">
    <property type="entry name" value="ACETATE COA-TRANSFERASE YDIF"/>
    <property type="match status" value="1"/>
</dbReference>
<keyword evidence="2" id="KW-0808">Transferase</keyword>
<dbReference type="Proteomes" id="UP000001024">
    <property type="component" value="Chromosome"/>
</dbReference>